<name>A0A1V1NWS0_9BACT</name>
<evidence type="ECO:0008006" key="3">
    <source>
        <dbReference type="Google" id="ProtNLM"/>
    </source>
</evidence>
<organism evidence="1 2">
    <name type="scientific">Candidatus Magnetoglobus multicellularis str. Araruama</name>
    <dbReference type="NCBI Taxonomy" id="890399"/>
    <lineage>
        <taxon>Bacteria</taxon>
        <taxon>Pseudomonadati</taxon>
        <taxon>Thermodesulfobacteriota</taxon>
        <taxon>Desulfobacteria</taxon>
        <taxon>Desulfobacterales</taxon>
        <taxon>Desulfobacteraceae</taxon>
        <taxon>Candidatus Magnetoglobus</taxon>
    </lineage>
</organism>
<dbReference type="Proteomes" id="UP000189670">
    <property type="component" value="Unassembled WGS sequence"/>
</dbReference>
<dbReference type="EMBL" id="ATBP01001588">
    <property type="protein sequence ID" value="ETR67049.1"/>
    <property type="molecule type" value="Genomic_DNA"/>
</dbReference>
<dbReference type="AlphaFoldDB" id="A0A1V1NWS0"/>
<reference evidence="2" key="1">
    <citation type="submission" date="2012-11" db="EMBL/GenBank/DDBJ databases">
        <authorList>
            <person name="Lucero-Rivera Y.E."/>
            <person name="Tovar-Ramirez D."/>
        </authorList>
    </citation>
    <scope>NUCLEOTIDE SEQUENCE [LARGE SCALE GENOMIC DNA]</scope>
    <source>
        <strain evidence="2">Araruama</strain>
    </source>
</reference>
<sequence>DCPSYQSGWDSIRGNFAHNASYRCMSYPDGETFEFIPVFSPEGGTGQVVNEQVLQEQEKLKEAIKHGFSALADAYVNKDADAVLLILFDALQPARVRLKAADMIGEIGRTSDIESLENNKYGNQLITDQVKTSINKIHKRFFTRECPFCAEIIKERAKICKHCGKEVAGQ</sequence>
<proteinExistence type="predicted"/>
<comment type="caution">
    <text evidence="1">The sequence shown here is derived from an EMBL/GenBank/DDBJ whole genome shotgun (WGS) entry which is preliminary data.</text>
</comment>
<accession>A0A1V1NWS0</accession>
<feature type="non-terminal residue" evidence="1">
    <location>
        <position position="1"/>
    </location>
</feature>
<protein>
    <recommendedName>
        <fullName evidence="3">Zinc ribbon domain-containing protein</fullName>
    </recommendedName>
</protein>
<evidence type="ECO:0000313" key="2">
    <source>
        <dbReference type="Proteomes" id="UP000189670"/>
    </source>
</evidence>
<gene>
    <name evidence="1" type="ORF">OMM_12018</name>
</gene>
<evidence type="ECO:0000313" key="1">
    <source>
        <dbReference type="EMBL" id="ETR67049.1"/>
    </source>
</evidence>